<dbReference type="PANTHER" id="PTHR39289:SF1">
    <property type="entry name" value="L-ECTOINE SYNTHASE"/>
    <property type="match status" value="1"/>
</dbReference>
<dbReference type="CDD" id="cd06978">
    <property type="entry name" value="cupin_EctC"/>
    <property type="match status" value="1"/>
</dbReference>
<dbReference type="RefSeq" id="WP_058285561.1">
    <property type="nucleotide sequence ID" value="NZ_CP041159.1"/>
</dbReference>
<protein>
    <recommendedName>
        <fullName evidence="4">L-ectoine synthase</fullName>
        <ecNumber evidence="3">4.2.1.108</ecNumber>
    </recommendedName>
    <alternativeName>
        <fullName evidence="6">N-acetyldiaminobutyrate dehydratase</fullName>
    </alternativeName>
</protein>
<dbReference type="EC" id="4.2.1.108" evidence="3"/>
<dbReference type="InterPro" id="IPR014710">
    <property type="entry name" value="RmlC-like_jellyroll"/>
</dbReference>
<dbReference type="EMBL" id="CYSR01000015">
    <property type="protein sequence ID" value="CUH99398.1"/>
    <property type="molecule type" value="Genomic_DNA"/>
</dbReference>
<comment type="pathway">
    <text evidence="1">Amine and polyamine biosynthesis; ectoine biosynthesis; L-ectoine from L-aspartate 4-semialdehyde: step 3/3.</text>
</comment>
<dbReference type="Gene3D" id="2.60.120.10">
    <property type="entry name" value="Jelly Rolls"/>
    <property type="match status" value="1"/>
</dbReference>
<reference evidence="8 9" key="1">
    <citation type="submission" date="2015-09" db="EMBL/GenBank/DDBJ databases">
        <authorList>
            <consortium name="Swine Surveillance"/>
        </authorList>
    </citation>
    <scope>NUCLEOTIDE SEQUENCE [LARGE SCALE GENOMIC DNA]</scope>
    <source>
        <strain evidence="8 9">CECT 8399</strain>
    </source>
</reference>
<comment type="catalytic activity">
    <reaction evidence="7">
        <text>(2S)-4-acetamido-2-aminobutanoate = L-ectoine + H2O</text>
        <dbReference type="Rhea" id="RHEA:17281"/>
        <dbReference type="ChEBI" id="CHEBI:15377"/>
        <dbReference type="ChEBI" id="CHEBI:58515"/>
        <dbReference type="ChEBI" id="CHEBI:58929"/>
        <dbReference type="EC" id="4.2.1.108"/>
    </reaction>
</comment>
<dbReference type="Pfam" id="PF06339">
    <property type="entry name" value="Ectoine_synth"/>
    <property type="match status" value="1"/>
</dbReference>
<dbReference type="SUPFAM" id="SSF51182">
    <property type="entry name" value="RmlC-like cupins"/>
    <property type="match status" value="1"/>
</dbReference>
<evidence type="ECO:0000256" key="1">
    <source>
        <dbReference type="ARBA" id="ARBA00005181"/>
    </source>
</evidence>
<dbReference type="GO" id="GO:0019491">
    <property type="term" value="P:ectoine biosynthetic process"/>
    <property type="evidence" value="ECO:0007669"/>
    <property type="project" value="UniProtKB-UniPathway"/>
</dbReference>
<dbReference type="Proteomes" id="UP000051326">
    <property type="component" value="Unassembled WGS sequence"/>
</dbReference>
<evidence type="ECO:0000313" key="9">
    <source>
        <dbReference type="Proteomes" id="UP000051326"/>
    </source>
</evidence>
<evidence type="ECO:0000256" key="6">
    <source>
        <dbReference type="ARBA" id="ARBA00033271"/>
    </source>
</evidence>
<dbReference type="NCBIfam" id="NF009806">
    <property type="entry name" value="PRK13290.1"/>
    <property type="match status" value="1"/>
</dbReference>
<dbReference type="PANTHER" id="PTHR39289">
    <property type="match status" value="1"/>
</dbReference>
<evidence type="ECO:0000256" key="7">
    <source>
        <dbReference type="ARBA" id="ARBA00048714"/>
    </source>
</evidence>
<proteinExistence type="inferred from homology"/>
<evidence type="ECO:0000256" key="5">
    <source>
        <dbReference type="ARBA" id="ARBA00023239"/>
    </source>
</evidence>
<dbReference type="AlphaFoldDB" id="A0A0P1H888"/>
<keyword evidence="5 8" id="KW-0456">Lyase</keyword>
<dbReference type="GO" id="GO:0033990">
    <property type="term" value="F:ectoine synthase activity"/>
    <property type="evidence" value="ECO:0007669"/>
    <property type="project" value="UniProtKB-EC"/>
</dbReference>
<dbReference type="UniPathway" id="UPA00067">
    <property type="reaction ID" value="UER00123"/>
</dbReference>
<dbReference type="InterPro" id="IPR011051">
    <property type="entry name" value="RmlC_Cupin_sf"/>
</dbReference>
<organism evidence="8 9">
    <name type="scientific">Leisingera aquaemixtae</name>
    <dbReference type="NCBI Taxonomy" id="1396826"/>
    <lineage>
        <taxon>Bacteria</taxon>
        <taxon>Pseudomonadati</taxon>
        <taxon>Pseudomonadota</taxon>
        <taxon>Alphaproteobacteria</taxon>
        <taxon>Rhodobacterales</taxon>
        <taxon>Roseobacteraceae</taxon>
        <taxon>Leisingera</taxon>
    </lineage>
</organism>
<sequence length="125" mass="13862">MFLRDISSIEAVNWGNGTSVRLLTKADNMGFTVCHTVVNRGTESKLQYRRHLEACYCIKGQGKVVSADGQTVLEVLPGSLYVLDQHDAHHLIADPEEDLHLVSVFNPPLDGTEHHQLDAAGYSQY</sequence>
<evidence type="ECO:0000256" key="2">
    <source>
        <dbReference type="ARBA" id="ARBA00009637"/>
    </source>
</evidence>
<evidence type="ECO:0000256" key="4">
    <source>
        <dbReference type="ARBA" id="ARBA00019707"/>
    </source>
</evidence>
<dbReference type="InterPro" id="IPR010462">
    <property type="entry name" value="Ectoine_synth"/>
</dbReference>
<comment type="similarity">
    <text evidence="2">Belongs to the ectoine synthase family.</text>
</comment>
<accession>A0A0P1H888</accession>
<evidence type="ECO:0000256" key="3">
    <source>
        <dbReference type="ARBA" id="ARBA00013192"/>
    </source>
</evidence>
<evidence type="ECO:0000313" key="8">
    <source>
        <dbReference type="EMBL" id="CUH99398.1"/>
    </source>
</evidence>
<gene>
    <name evidence="8" type="primary">ectC</name>
    <name evidence="8" type="ORF">PHA8399_01517</name>
</gene>
<name>A0A0P1H888_9RHOB</name>
<dbReference type="STRING" id="1396826.PHA8399_01517"/>